<evidence type="ECO:0000259" key="9">
    <source>
        <dbReference type="Pfam" id="PF16916"/>
    </source>
</evidence>
<evidence type="ECO:0000256" key="6">
    <source>
        <dbReference type="ARBA" id="ARBA00023136"/>
    </source>
</evidence>
<organism evidence="10 11">
    <name type="scientific">Terrybacteria sp. (strain RIFCSPHIGHO2_01_FULL_58_15)</name>
    <dbReference type="NCBI Taxonomy" id="1802363"/>
    <lineage>
        <taxon>Bacteria</taxon>
        <taxon>Candidatus Terryibacteriota</taxon>
    </lineage>
</organism>
<dbReference type="PANTHER" id="PTHR43840">
    <property type="entry name" value="MITOCHONDRIAL METAL TRANSPORTER 1-RELATED"/>
    <property type="match status" value="1"/>
</dbReference>
<protein>
    <recommendedName>
        <fullName evidence="12">Cation efflux protein cytoplasmic domain-containing protein</fullName>
    </recommendedName>
</protein>
<evidence type="ECO:0008006" key="12">
    <source>
        <dbReference type="Google" id="ProtNLM"/>
    </source>
</evidence>
<comment type="caution">
    <text evidence="10">The sequence shown here is derived from an EMBL/GenBank/DDBJ whole genome shotgun (WGS) entry which is preliminary data.</text>
</comment>
<comment type="similarity">
    <text evidence="2">Belongs to the cation diffusion facilitator (CDF) transporter (TC 2.A.4) family.</text>
</comment>
<evidence type="ECO:0000259" key="8">
    <source>
        <dbReference type="Pfam" id="PF01545"/>
    </source>
</evidence>
<keyword evidence="3" id="KW-0813">Transport</keyword>
<feature type="transmembrane region" description="Helical" evidence="7">
    <location>
        <begin position="73"/>
        <end position="92"/>
    </location>
</feature>
<evidence type="ECO:0000256" key="1">
    <source>
        <dbReference type="ARBA" id="ARBA00004141"/>
    </source>
</evidence>
<dbReference type="GO" id="GO:0005886">
    <property type="term" value="C:plasma membrane"/>
    <property type="evidence" value="ECO:0007669"/>
    <property type="project" value="TreeGrafter"/>
</dbReference>
<evidence type="ECO:0000313" key="11">
    <source>
        <dbReference type="Proteomes" id="UP000178690"/>
    </source>
</evidence>
<evidence type="ECO:0000313" key="10">
    <source>
        <dbReference type="EMBL" id="OHA48343.1"/>
    </source>
</evidence>
<evidence type="ECO:0000256" key="7">
    <source>
        <dbReference type="SAM" id="Phobius"/>
    </source>
</evidence>
<name>A0A1G2PJA0_TERXR</name>
<reference evidence="10 11" key="1">
    <citation type="journal article" date="2016" name="Nat. Commun.">
        <title>Thousands of microbial genomes shed light on interconnected biogeochemical processes in an aquifer system.</title>
        <authorList>
            <person name="Anantharaman K."/>
            <person name="Brown C.T."/>
            <person name="Hug L.A."/>
            <person name="Sharon I."/>
            <person name="Castelle C.J."/>
            <person name="Probst A.J."/>
            <person name="Thomas B.C."/>
            <person name="Singh A."/>
            <person name="Wilkins M.J."/>
            <person name="Karaoz U."/>
            <person name="Brodie E.L."/>
            <person name="Williams K.H."/>
            <person name="Hubbard S.S."/>
            <person name="Banfield J.F."/>
        </authorList>
    </citation>
    <scope>NUCLEOTIDE SEQUENCE [LARGE SCALE GENOMIC DNA]</scope>
    <source>
        <strain evidence="11">RIFCSPHIGHO2_01_FULL_58_15</strain>
    </source>
</reference>
<dbReference type="Gene3D" id="3.30.70.1350">
    <property type="entry name" value="Cation efflux protein, cytoplasmic domain"/>
    <property type="match status" value="1"/>
</dbReference>
<dbReference type="Gene3D" id="1.20.1510.10">
    <property type="entry name" value="Cation efflux protein transmembrane domain"/>
    <property type="match status" value="1"/>
</dbReference>
<feature type="domain" description="Cation efflux protein cytoplasmic" evidence="9">
    <location>
        <begin position="210"/>
        <end position="276"/>
    </location>
</feature>
<dbReference type="InterPro" id="IPR027469">
    <property type="entry name" value="Cation_efflux_TMD_sf"/>
</dbReference>
<dbReference type="InterPro" id="IPR036837">
    <property type="entry name" value="Cation_efflux_CTD_sf"/>
</dbReference>
<dbReference type="GO" id="GO:0006882">
    <property type="term" value="P:intracellular zinc ion homeostasis"/>
    <property type="evidence" value="ECO:0007669"/>
    <property type="project" value="TreeGrafter"/>
</dbReference>
<dbReference type="AlphaFoldDB" id="A0A1G2PJA0"/>
<keyword evidence="4 7" id="KW-0812">Transmembrane</keyword>
<dbReference type="GO" id="GO:0015341">
    <property type="term" value="F:zinc efflux antiporter activity"/>
    <property type="evidence" value="ECO:0007669"/>
    <property type="project" value="TreeGrafter"/>
</dbReference>
<keyword evidence="5 7" id="KW-1133">Transmembrane helix</keyword>
<evidence type="ECO:0000256" key="5">
    <source>
        <dbReference type="ARBA" id="ARBA00022989"/>
    </source>
</evidence>
<feature type="transmembrane region" description="Helical" evidence="7">
    <location>
        <begin position="40"/>
        <end position="61"/>
    </location>
</feature>
<feature type="domain" description="Cation efflux protein transmembrane" evidence="8">
    <location>
        <begin position="12"/>
        <end position="203"/>
    </location>
</feature>
<sequence>MAARRVAIVLVMTLAVNLAVAGTRFFLSAQTGSAGILADAFHAISDSGANIVALGALWFAVKPPDAAHPYGHRRFETAAVLVIGFFIALTALETAREAADRLVSRAYPDFSWTALAILSGTIAASATVAISERWFGRRYRSELLLADSRHTTADLFATFAVVVGFGAVAFGAPLLDPIAALVIAALIARTGIILIWMNIQVLVNSAAFTETEVMREVLAVSGVADCHRIRTFGPRNEAHMDLHVRVHPDVPHENEEALLAEVTRTLRRAFAADVNVVLEHQLCPDVS</sequence>
<evidence type="ECO:0000256" key="2">
    <source>
        <dbReference type="ARBA" id="ARBA00008114"/>
    </source>
</evidence>
<comment type="subcellular location">
    <subcellularLocation>
        <location evidence="1">Membrane</location>
        <topology evidence="1">Multi-pass membrane protein</topology>
    </subcellularLocation>
</comment>
<accession>A0A1G2PJA0</accession>
<dbReference type="InterPro" id="IPR002524">
    <property type="entry name" value="Cation_efflux"/>
</dbReference>
<dbReference type="GO" id="GO:0015086">
    <property type="term" value="F:cadmium ion transmembrane transporter activity"/>
    <property type="evidence" value="ECO:0007669"/>
    <property type="project" value="TreeGrafter"/>
</dbReference>
<dbReference type="PANTHER" id="PTHR43840:SF15">
    <property type="entry name" value="MITOCHONDRIAL METAL TRANSPORTER 1-RELATED"/>
    <property type="match status" value="1"/>
</dbReference>
<dbReference type="EMBL" id="MHST01000021">
    <property type="protein sequence ID" value="OHA48343.1"/>
    <property type="molecule type" value="Genomic_DNA"/>
</dbReference>
<proteinExistence type="inferred from homology"/>
<dbReference type="STRING" id="1802363.A2682_02810"/>
<dbReference type="Pfam" id="PF16916">
    <property type="entry name" value="ZT_dimer"/>
    <property type="match status" value="1"/>
</dbReference>
<dbReference type="Proteomes" id="UP000178690">
    <property type="component" value="Unassembled WGS sequence"/>
</dbReference>
<dbReference type="NCBIfam" id="TIGR01297">
    <property type="entry name" value="CDF"/>
    <property type="match status" value="1"/>
</dbReference>
<feature type="transmembrane region" description="Helical" evidence="7">
    <location>
        <begin position="152"/>
        <end position="172"/>
    </location>
</feature>
<evidence type="ECO:0000256" key="3">
    <source>
        <dbReference type="ARBA" id="ARBA00022448"/>
    </source>
</evidence>
<evidence type="ECO:0000256" key="4">
    <source>
        <dbReference type="ARBA" id="ARBA00022692"/>
    </source>
</evidence>
<keyword evidence="6 7" id="KW-0472">Membrane</keyword>
<dbReference type="InterPro" id="IPR058533">
    <property type="entry name" value="Cation_efflux_TM"/>
</dbReference>
<dbReference type="GO" id="GO:0015093">
    <property type="term" value="F:ferrous iron transmembrane transporter activity"/>
    <property type="evidence" value="ECO:0007669"/>
    <property type="project" value="TreeGrafter"/>
</dbReference>
<gene>
    <name evidence="10" type="ORF">A2682_02810</name>
</gene>
<feature type="transmembrane region" description="Helical" evidence="7">
    <location>
        <begin position="178"/>
        <end position="199"/>
    </location>
</feature>
<dbReference type="SUPFAM" id="SSF161111">
    <property type="entry name" value="Cation efflux protein transmembrane domain-like"/>
    <property type="match status" value="1"/>
</dbReference>
<feature type="transmembrane region" description="Helical" evidence="7">
    <location>
        <begin position="112"/>
        <end position="131"/>
    </location>
</feature>
<dbReference type="InterPro" id="IPR050291">
    <property type="entry name" value="CDF_Transporter"/>
</dbReference>
<dbReference type="InterPro" id="IPR027470">
    <property type="entry name" value="Cation_efflux_CTD"/>
</dbReference>
<dbReference type="Pfam" id="PF01545">
    <property type="entry name" value="Cation_efflux"/>
    <property type="match status" value="1"/>
</dbReference>
<dbReference type="SUPFAM" id="SSF160240">
    <property type="entry name" value="Cation efflux protein cytoplasmic domain-like"/>
    <property type="match status" value="1"/>
</dbReference>